<dbReference type="Pfam" id="PF14223">
    <property type="entry name" value="Retrotran_gag_2"/>
    <property type="match status" value="1"/>
</dbReference>
<evidence type="ECO:0000313" key="5">
    <source>
        <dbReference type="EMBL" id="GJT00028.1"/>
    </source>
</evidence>
<dbReference type="Proteomes" id="UP001151760">
    <property type="component" value="Unassembled WGS sequence"/>
</dbReference>
<feature type="domain" description="CCHC-type" evidence="4">
    <location>
        <begin position="336"/>
        <end position="350"/>
    </location>
</feature>
<gene>
    <name evidence="5" type="ORF">Tco_0821197</name>
</gene>
<dbReference type="PANTHER" id="PTHR35317">
    <property type="entry name" value="OS04G0629600 PROTEIN"/>
    <property type="match status" value="1"/>
</dbReference>
<proteinExistence type="predicted"/>
<reference evidence="5" key="2">
    <citation type="submission" date="2022-01" db="EMBL/GenBank/DDBJ databases">
        <authorList>
            <person name="Yamashiro T."/>
            <person name="Shiraishi A."/>
            <person name="Satake H."/>
            <person name="Nakayama K."/>
        </authorList>
    </citation>
    <scope>NUCLEOTIDE SEQUENCE</scope>
</reference>
<dbReference type="PROSITE" id="PS50158">
    <property type="entry name" value="ZF_CCHC"/>
    <property type="match status" value="1"/>
</dbReference>
<dbReference type="Gene3D" id="4.10.60.10">
    <property type="entry name" value="Zinc finger, CCHC-type"/>
    <property type="match status" value="1"/>
</dbReference>
<reference evidence="5" key="1">
    <citation type="journal article" date="2022" name="Int. J. Mol. Sci.">
        <title>Draft Genome of Tanacetum Coccineum: Genomic Comparison of Closely Related Tanacetum-Family Plants.</title>
        <authorList>
            <person name="Yamashiro T."/>
            <person name="Shiraishi A."/>
            <person name="Nakayama K."/>
            <person name="Satake H."/>
        </authorList>
    </citation>
    <scope>NUCLEOTIDE SEQUENCE</scope>
</reference>
<feature type="region of interest" description="Disordered" evidence="3">
    <location>
        <begin position="572"/>
        <end position="600"/>
    </location>
</feature>
<sequence>MNSQSNQTIKLPILQPGEYELWRIRMERYVQCMDYSLWVIIESGNAVRQKNLVEGVETKAVFLTAKEKAQRRLEMKARSILLMAIPNEHQLKFNTYKDAKSLMEAIQNRFGGNEATKKTQKNLLKQKYENFAASNSEMLDQTYDRLQKLISLLEIHGVEISQEDINQKLLRSLSSKWNMHTIVWRNKPDLDKLSLDDLYNNLKVYESEVKGSSSSDINPHNAAFVSSNTTASTSTTVNTAQGVNAASTQANVENSTTVDSLSDALIYSFFTNQPRSSQLDNEDLQQIHPDDIEEMDLKWQMAMLTMRARRFLKRTRRKLEMADRETFGFDKTKVECFNCHKRGHFARECRAPRSQDNRNRESTKRTVPVETTNSNALVSQCDRFGYDWSDQAEEGPNNFALMAYSSTGSSSSKSEVSSDSDCSSSYVENVKKLKEQNELLIKELRNAKNHAISYKRGLESVEDRILVYQKNESVFGDKIILLNRDVLARDNAIAEFKRRLEQAVKEKDEIKLTVEKLENSSKSLNKIIECQIMEKCKAGLGYNAVPPPFTGNFMPPKPDLVLPNIDDYATKPVDKSSEVKACDPKPETVRRENSPLIIED</sequence>
<organism evidence="5 6">
    <name type="scientific">Tanacetum coccineum</name>
    <dbReference type="NCBI Taxonomy" id="301880"/>
    <lineage>
        <taxon>Eukaryota</taxon>
        <taxon>Viridiplantae</taxon>
        <taxon>Streptophyta</taxon>
        <taxon>Embryophyta</taxon>
        <taxon>Tracheophyta</taxon>
        <taxon>Spermatophyta</taxon>
        <taxon>Magnoliopsida</taxon>
        <taxon>eudicotyledons</taxon>
        <taxon>Gunneridae</taxon>
        <taxon>Pentapetalae</taxon>
        <taxon>asterids</taxon>
        <taxon>campanulids</taxon>
        <taxon>Asterales</taxon>
        <taxon>Asteraceae</taxon>
        <taxon>Asteroideae</taxon>
        <taxon>Anthemideae</taxon>
        <taxon>Anthemidinae</taxon>
        <taxon>Tanacetum</taxon>
    </lineage>
</organism>
<keyword evidence="6" id="KW-1185">Reference proteome</keyword>
<feature type="coiled-coil region" evidence="2">
    <location>
        <begin position="423"/>
        <end position="450"/>
    </location>
</feature>
<protein>
    <submittedName>
        <fullName evidence="5">Ribonuclease H-like domain-containing protein</fullName>
    </submittedName>
</protein>
<evidence type="ECO:0000313" key="6">
    <source>
        <dbReference type="Proteomes" id="UP001151760"/>
    </source>
</evidence>
<dbReference type="SUPFAM" id="SSF57756">
    <property type="entry name" value="Retrovirus zinc finger-like domains"/>
    <property type="match status" value="1"/>
</dbReference>
<keyword evidence="2" id="KW-0175">Coiled coil</keyword>
<accession>A0ABQ5AFP1</accession>
<dbReference type="PANTHER" id="PTHR35317:SF23">
    <property type="entry name" value="OS04G0629600 PROTEIN"/>
    <property type="match status" value="1"/>
</dbReference>
<feature type="compositionally biased region" description="Basic and acidic residues" evidence="3">
    <location>
        <begin position="572"/>
        <end position="593"/>
    </location>
</feature>
<evidence type="ECO:0000256" key="2">
    <source>
        <dbReference type="SAM" id="Coils"/>
    </source>
</evidence>
<evidence type="ECO:0000256" key="1">
    <source>
        <dbReference type="PROSITE-ProRule" id="PRU00047"/>
    </source>
</evidence>
<dbReference type="EMBL" id="BQNB010012164">
    <property type="protein sequence ID" value="GJT00028.1"/>
    <property type="molecule type" value="Genomic_DNA"/>
</dbReference>
<name>A0ABQ5AFP1_9ASTR</name>
<dbReference type="InterPro" id="IPR036875">
    <property type="entry name" value="Znf_CCHC_sf"/>
</dbReference>
<feature type="coiled-coil region" evidence="2">
    <location>
        <begin position="493"/>
        <end position="527"/>
    </location>
</feature>
<evidence type="ECO:0000256" key="3">
    <source>
        <dbReference type="SAM" id="MobiDB-lite"/>
    </source>
</evidence>
<comment type="caution">
    <text evidence="5">The sequence shown here is derived from an EMBL/GenBank/DDBJ whole genome shotgun (WGS) entry which is preliminary data.</text>
</comment>
<dbReference type="InterPro" id="IPR001878">
    <property type="entry name" value="Znf_CCHC"/>
</dbReference>
<dbReference type="SMART" id="SM00343">
    <property type="entry name" value="ZnF_C2HC"/>
    <property type="match status" value="1"/>
</dbReference>
<keyword evidence="1" id="KW-0863">Zinc-finger</keyword>
<keyword evidence="1" id="KW-0479">Metal-binding</keyword>
<evidence type="ECO:0000259" key="4">
    <source>
        <dbReference type="PROSITE" id="PS50158"/>
    </source>
</evidence>
<keyword evidence="1" id="KW-0862">Zinc</keyword>